<reference evidence="2" key="2">
    <citation type="submission" date="2021-09" db="EMBL/GenBank/DDBJ databases">
        <authorList>
            <person name="Gilroy R."/>
        </authorList>
    </citation>
    <scope>NUCLEOTIDE SEQUENCE</scope>
    <source>
        <strain evidence="2">CHK139-4039</strain>
    </source>
</reference>
<keyword evidence="1" id="KW-1133">Transmembrane helix</keyword>
<reference evidence="2" key="1">
    <citation type="journal article" date="2021" name="PeerJ">
        <title>Extensive microbial diversity within the chicken gut microbiome revealed by metagenomics and culture.</title>
        <authorList>
            <person name="Gilroy R."/>
            <person name="Ravi A."/>
            <person name="Getino M."/>
            <person name="Pursley I."/>
            <person name="Horton D.L."/>
            <person name="Alikhan N.F."/>
            <person name="Baker D."/>
            <person name="Gharbi K."/>
            <person name="Hall N."/>
            <person name="Watson M."/>
            <person name="Adriaenssens E.M."/>
            <person name="Foster-Nyarko E."/>
            <person name="Jarju S."/>
            <person name="Secka A."/>
            <person name="Antonio M."/>
            <person name="Oren A."/>
            <person name="Chaudhuri R.R."/>
            <person name="La Ragione R."/>
            <person name="Hildebrand F."/>
            <person name="Pallen M.J."/>
        </authorList>
    </citation>
    <scope>NUCLEOTIDE SEQUENCE</scope>
    <source>
        <strain evidence="2">CHK139-4039</strain>
    </source>
</reference>
<dbReference type="EMBL" id="DYXR01000300">
    <property type="protein sequence ID" value="HJE78238.1"/>
    <property type="molecule type" value="Genomic_DNA"/>
</dbReference>
<keyword evidence="1" id="KW-0812">Transmembrane</keyword>
<dbReference type="Proteomes" id="UP000743760">
    <property type="component" value="Unassembled WGS sequence"/>
</dbReference>
<proteinExistence type="predicted"/>
<gene>
    <name evidence="2" type="ORF">K8V74_09870</name>
</gene>
<evidence type="ECO:0000256" key="1">
    <source>
        <dbReference type="SAM" id="Phobius"/>
    </source>
</evidence>
<sequence>MQFEFGEVRKRTYWRNRRLLIRAIQGARVATGISAGVIISIFTGGCVNGFVCFGAIVGSSVFNGSGAGSCAIGVIRIGTTFDGNAIRLIEGVLVEDEASGRPGVHEIVLFGEQAVARRDETTDCLGERGVIVDLVTRAVAELLDRIGQKQTSDGLEFGEANARAQLSQADDNGHRRIRVDVESTG</sequence>
<organism evidence="2 3">
    <name type="scientific">Brevibacterium epidermidis</name>
    <dbReference type="NCBI Taxonomy" id="1698"/>
    <lineage>
        <taxon>Bacteria</taxon>
        <taxon>Bacillati</taxon>
        <taxon>Actinomycetota</taxon>
        <taxon>Actinomycetes</taxon>
        <taxon>Micrococcales</taxon>
        <taxon>Brevibacteriaceae</taxon>
        <taxon>Brevibacterium</taxon>
    </lineage>
</organism>
<evidence type="ECO:0000313" key="2">
    <source>
        <dbReference type="EMBL" id="HJE78238.1"/>
    </source>
</evidence>
<feature type="transmembrane region" description="Helical" evidence="1">
    <location>
        <begin position="19"/>
        <end position="42"/>
    </location>
</feature>
<dbReference type="AlphaFoldDB" id="A0A9D2ZWW0"/>
<name>A0A9D2ZWW0_BREEP</name>
<protein>
    <submittedName>
        <fullName evidence="2">Uncharacterized protein</fullName>
    </submittedName>
</protein>
<accession>A0A9D2ZWW0</accession>
<comment type="caution">
    <text evidence="2">The sequence shown here is derived from an EMBL/GenBank/DDBJ whole genome shotgun (WGS) entry which is preliminary data.</text>
</comment>
<keyword evidence="1" id="KW-0472">Membrane</keyword>
<evidence type="ECO:0000313" key="3">
    <source>
        <dbReference type="Proteomes" id="UP000743760"/>
    </source>
</evidence>